<dbReference type="RefSeq" id="WP_207507777.1">
    <property type="nucleotide sequence ID" value="NZ_FNCF01000003.1"/>
</dbReference>
<name>A0A1G7S6G1_9ACTN</name>
<gene>
    <name evidence="1" type="ORF">SAMN05660324_1896</name>
</gene>
<proteinExistence type="predicted"/>
<evidence type="ECO:0008006" key="3">
    <source>
        <dbReference type="Google" id="ProtNLM"/>
    </source>
</evidence>
<protein>
    <recommendedName>
        <fullName evidence="3">MaoC like domain-containing protein</fullName>
    </recommendedName>
</protein>
<evidence type="ECO:0000313" key="2">
    <source>
        <dbReference type="Proteomes" id="UP000198863"/>
    </source>
</evidence>
<keyword evidence="2" id="KW-1185">Reference proteome</keyword>
<sequence length="90" mass="9414">MGIAVDELCELAEQKAGDTLLFGGVSIAQTGDLPVDTDYRTTAAITDVGTRTMRDGSTLDSVVVLVSILGPDDSERGSVTSTYLFKRGTA</sequence>
<dbReference type="Proteomes" id="UP000198863">
    <property type="component" value="Unassembled WGS sequence"/>
</dbReference>
<organism evidence="1 2">
    <name type="scientific">Klenkia brasiliensis</name>
    <dbReference type="NCBI Taxonomy" id="333142"/>
    <lineage>
        <taxon>Bacteria</taxon>
        <taxon>Bacillati</taxon>
        <taxon>Actinomycetota</taxon>
        <taxon>Actinomycetes</taxon>
        <taxon>Geodermatophilales</taxon>
        <taxon>Geodermatophilaceae</taxon>
        <taxon>Klenkia</taxon>
    </lineage>
</organism>
<evidence type="ECO:0000313" key="1">
    <source>
        <dbReference type="EMBL" id="SDG18571.1"/>
    </source>
</evidence>
<reference evidence="2" key="1">
    <citation type="submission" date="2016-10" db="EMBL/GenBank/DDBJ databases">
        <authorList>
            <person name="Varghese N."/>
            <person name="Submissions S."/>
        </authorList>
    </citation>
    <scope>NUCLEOTIDE SEQUENCE [LARGE SCALE GENOMIC DNA]</scope>
    <source>
        <strain evidence="2">DSM 44526</strain>
    </source>
</reference>
<dbReference type="EMBL" id="FNCF01000003">
    <property type="protein sequence ID" value="SDG18571.1"/>
    <property type="molecule type" value="Genomic_DNA"/>
</dbReference>
<accession>A0A1G7S6G1</accession>
<dbReference type="AlphaFoldDB" id="A0A1G7S6G1"/>